<feature type="compositionally biased region" description="Basic and acidic residues" evidence="1">
    <location>
        <begin position="12"/>
        <end position="24"/>
    </location>
</feature>
<evidence type="ECO:0000256" key="1">
    <source>
        <dbReference type="SAM" id="MobiDB-lite"/>
    </source>
</evidence>
<dbReference type="Proteomes" id="UP000056968">
    <property type="component" value="Chromosome"/>
</dbReference>
<keyword evidence="2" id="KW-0472">Membrane</keyword>
<protein>
    <submittedName>
        <fullName evidence="3">Uncharacterized protein</fullName>
    </submittedName>
</protein>
<organism evidence="3 4">
    <name type="scientific">Sphingobium baderi</name>
    <dbReference type="NCBI Taxonomy" id="1332080"/>
    <lineage>
        <taxon>Bacteria</taxon>
        <taxon>Pseudomonadati</taxon>
        <taxon>Pseudomonadota</taxon>
        <taxon>Alphaproteobacteria</taxon>
        <taxon>Sphingomonadales</taxon>
        <taxon>Sphingomonadaceae</taxon>
        <taxon>Sphingobium</taxon>
    </lineage>
</organism>
<keyword evidence="2" id="KW-1133">Transmembrane helix</keyword>
<evidence type="ECO:0000313" key="4">
    <source>
        <dbReference type="Proteomes" id="UP000056968"/>
    </source>
</evidence>
<evidence type="ECO:0000313" key="3">
    <source>
        <dbReference type="EMBL" id="ALR20703.1"/>
    </source>
</evidence>
<dbReference type="AlphaFoldDB" id="A0A0S3EZ40"/>
<dbReference type="STRING" id="1332080.ATN00_10725"/>
<dbReference type="KEGG" id="sbd:ATN00_10725"/>
<feature type="region of interest" description="Disordered" evidence="1">
    <location>
        <begin position="1"/>
        <end position="24"/>
    </location>
</feature>
<proteinExistence type="predicted"/>
<feature type="compositionally biased region" description="Acidic residues" evidence="1">
    <location>
        <begin position="1"/>
        <end position="11"/>
    </location>
</feature>
<sequence length="94" mass="10194">MEMDEEQSQDDLPDRSARPSDAGRPHGSGLVFLLVALALILAIGFFYLSKAREDRQADRMTQAANSVDDAARVVGDAARNAADSFRRDNDSGPN</sequence>
<dbReference type="EMBL" id="CP013264">
    <property type="protein sequence ID" value="ALR20703.1"/>
    <property type="molecule type" value="Genomic_DNA"/>
</dbReference>
<gene>
    <name evidence="3" type="ORF">ATN00_10725</name>
</gene>
<name>A0A0S3EZ40_9SPHN</name>
<feature type="transmembrane region" description="Helical" evidence="2">
    <location>
        <begin position="29"/>
        <end position="49"/>
    </location>
</feature>
<keyword evidence="4" id="KW-1185">Reference proteome</keyword>
<accession>A0A0S3EZ40</accession>
<keyword evidence="2" id="KW-0812">Transmembrane</keyword>
<evidence type="ECO:0000256" key="2">
    <source>
        <dbReference type="SAM" id="Phobius"/>
    </source>
</evidence>
<reference evidence="3 4" key="1">
    <citation type="submission" date="2015-11" db="EMBL/GenBank/DDBJ databases">
        <title>A Two-component Flavoprotein Monooxygenase System MeaXY Responsible for para-Hydroxylation of 2-Methyl-6-ethylaniline and 2,6-Diethylaniline in Sphingobium baderi DE-13.</title>
        <authorList>
            <person name="Cheng M."/>
            <person name="Meng Q."/>
            <person name="Yang Y."/>
            <person name="Chu C."/>
            <person name="Yan X."/>
            <person name="He J."/>
            <person name="Li S."/>
        </authorList>
    </citation>
    <scope>NUCLEOTIDE SEQUENCE [LARGE SCALE GENOMIC DNA]</scope>
    <source>
        <strain evidence="3 4">DE-13</strain>
    </source>
</reference>